<dbReference type="OrthoDB" id="20872at2759"/>
<protein>
    <recommendedName>
        <fullName evidence="1">Heterokaryon incompatibility domain-containing protein</fullName>
    </recommendedName>
</protein>
<reference evidence="3" key="1">
    <citation type="submission" date="2020-01" db="EMBL/GenBank/DDBJ databases">
        <authorList>
            <consortium name="DOE Joint Genome Institute"/>
            <person name="Haridas S."/>
            <person name="Albert R."/>
            <person name="Binder M."/>
            <person name="Bloem J."/>
            <person name="Labutti K."/>
            <person name="Salamov A."/>
            <person name="Andreopoulos B."/>
            <person name="Baker S.E."/>
            <person name="Barry K."/>
            <person name="Bills G."/>
            <person name="Bluhm B.H."/>
            <person name="Cannon C."/>
            <person name="Castanera R."/>
            <person name="Culley D.E."/>
            <person name="Daum C."/>
            <person name="Ezra D."/>
            <person name="Gonzalez J.B."/>
            <person name="Henrissat B."/>
            <person name="Kuo A."/>
            <person name="Liang C."/>
            <person name="Lipzen A."/>
            <person name="Lutzoni F."/>
            <person name="Magnuson J."/>
            <person name="Mondo S."/>
            <person name="Nolan M."/>
            <person name="Ohm R."/>
            <person name="Pangilinan J."/>
            <person name="Park H.-J."/>
            <person name="Ramirez L."/>
            <person name="Alfaro M."/>
            <person name="Sun H."/>
            <person name="Tritt A."/>
            <person name="Yoshinaga Y."/>
            <person name="Zwiers L.-H."/>
            <person name="Turgeon B.G."/>
            <person name="Goodwin S.B."/>
            <person name="Spatafora J.W."/>
            <person name="Crous P.W."/>
            <person name="Grigoriev I.V."/>
        </authorList>
    </citation>
    <scope>NUCLEOTIDE SEQUENCE</scope>
    <source>
        <strain evidence="3">CBS 342.82</strain>
    </source>
</reference>
<reference evidence="3" key="2">
    <citation type="submission" date="2020-04" db="EMBL/GenBank/DDBJ databases">
        <authorList>
            <consortium name="NCBI Genome Project"/>
        </authorList>
    </citation>
    <scope>NUCLEOTIDE SEQUENCE</scope>
    <source>
        <strain evidence="3">CBS 342.82</strain>
    </source>
</reference>
<name>A0A6J3M2T6_9PEZI</name>
<dbReference type="InterPro" id="IPR010730">
    <property type="entry name" value="HET"/>
</dbReference>
<dbReference type="Pfam" id="PF06985">
    <property type="entry name" value="HET"/>
    <property type="match status" value="1"/>
</dbReference>
<evidence type="ECO:0000313" key="2">
    <source>
        <dbReference type="Proteomes" id="UP000504637"/>
    </source>
</evidence>
<gene>
    <name evidence="3" type="ORF">K489DRAFT_321948</name>
</gene>
<dbReference type="RefSeq" id="XP_033458855.1">
    <property type="nucleotide sequence ID" value="XM_033601580.1"/>
</dbReference>
<reference evidence="3" key="3">
    <citation type="submission" date="2025-08" db="UniProtKB">
        <authorList>
            <consortium name="RefSeq"/>
        </authorList>
    </citation>
    <scope>IDENTIFICATION</scope>
    <source>
        <strain evidence="3">CBS 342.82</strain>
    </source>
</reference>
<evidence type="ECO:0000313" key="3">
    <source>
        <dbReference type="RefSeq" id="XP_033458855.1"/>
    </source>
</evidence>
<organism evidence="3">
    <name type="scientific">Dissoconium aciculare CBS 342.82</name>
    <dbReference type="NCBI Taxonomy" id="1314786"/>
    <lineage>
        <taxon>Eukaryota</taxon>
        <taxon>Fungi</taxon>
        <taxon>Dikarya</taxon>
        <taxon>Ascomycota</taxon>
        <taxon>Pezizomycotina</taxon>
        <taxon>Dothideomycetes</taxon>
        <taxon>Dothideomycetidae</taxon>
        <taxon>Mycosphaerellales</taxon>
        <taxon>Dissoconiaceae</taxon>
        <taxon>Dissoconium</taxon>
    </lineage>
</organism>
<evidence type="ECO:0000259" key="1">
    <source>
        <dbReference type="Pfam" id="PF06985"/>
    </source>
</evidence>
<dbReference type="Proteomes" id="UP000504637">
    <property type="component" value="Unplaced"/>
</dbReference>
<feature type="non-terminal residue" evidence="3">
    <location>
        <position position="239"/>
    </location>
</feature>
<proteinExistence type="predicted"/>
<keyword evidence="2" id="KW-1185">Reference proteome</keyword>
<dbReference type="GeneID" id="54359380"/>
<dbReference type="AlphaFoldDB" id="A0A6J3M2T6"/>
<dbReference type="PANTHER" id="PTHR10622:SF10">
    <property type="entry name" value="HET DOMAIN-CONTAINING PROTEIN"/>
    <property type="match status" value="1"/>
</dbReference>
<accession>A0A6J3M2T6</accession>
<sequence>MRLINVQTLQLTEFLDARQRPKYVIASHRWAPDESSFKDLRKGRNKHYSGYKKIDGFAQYIRQSYPAIEWLWIDTCCVNKESDAELSYAINSMFDWYRNAEVCVARLGILPSNYTPEQLKQDQWFWRGWTLQELLAPRVVVFVDHDWRAIGHKGIGSQGTGPNIAKAIASITGISEAVLGDWGASVNLRLEEKMKWMTNRDTTREEDMIYALFGIVGVSMSVIYGEGKDRASARLVAAI</sequence>
<dbReference type="PANTHER" id="PTHR10622">
    <property type="entry name" value="HET DOMAIN-CONTAINING PROTEIN"/>
    <property type="match status" value="1"/>
</dbReference>
<feature type="domain" description="Heterokaryon incompatibility" evidence="1">
    <location>
        <begin position="23"/>
        <end position="108"/>
    </location>
</feature>